<dbReference type="SUPFAM" id="SSF140361">
    <property type="entry name" value="MIT domain-like"/>
    <property type="match status" value="1"/>
</dbReference>
<evidence type="ECO:0000313" key="3">
    <source>
        <dbReference type="EMBL" id="CAI9717470.1"/>
    </source>
</evidence>
<name>A0AA36EZ43_OCTVU</name>
<feature type="compositionally biased region" description="Basic and acidic residues" evidence="2">
    <location>
        <begin position="33"/>
        <end position="55"/>
    </location>
</feature>
<reference evidence="3" key="1">
    <citation type="submission" date="2023-08" db="EMBL/GenBank/DDBJ databases">
        <authorList>
            <person name="Alioto T."/>
            <person name="Alioto T."/>
            <person name="Gomez Garrido J."/>
        </authorList>
    </citation>
    <scope>NUCLEOTIDE SEQUENCE</scope>
</reference>
<dbReference type="AlphaFoldDB" id="A0AA36EZ43"/>
<organism evidence="3 4">
    <name type="scientific">Octopus vulgaris</name>
    <name type="common">Common octopus</name>
    <dbReference type="NCBI Taxonomy" id="6645"/>
    <lineage>
        <taxon>Eukaryota</taxon>
        <taxon>Metazoa</taxon>
        <taxon>Spiralia</taxon>
        <taxon>Lophotrochozoa</taxon>
        <taxon>Mollusca</taxon>
        <taxon>Cephalopoda</taxon>
        <taxon>Coleoidea</taxon>
        <taxon>Octopodiformes</taxon>
        <taxon>Octopoda</taxon>
        <taxon>Incirrata</taxon>
        <taxon>Octopodidae</taxon>
        <taxon>Octopus</taxon>
    </lineage>
</organism>
<evidence type="ECO:0000256" key="2">
    <source>
        <dbReference type="SAM" id="MobiDB-lite"/>
    </source>
</evidence>
<feature type="region of interest" description="Disordered" evidence="2">
    <location>
        <begin position="22"/>
        <end position="75"/>
    </location>
</feature>
<feature type="compositionally biased region" description="Polar residues" evidence="2">
    <location>
        <begin position="56"/>
        <end position="70"/>
    </location>
</feature>
<accession>A0AA36EZ43</accession>
<evidence type="ECO:0000256" key="1">
    <source>
        <dbReference type="SAM" id="Coils"/>
    </source>
</evidence>
<dbReference type="Proteomes" id="UP001162480">
    <property type="component" value="Chromosome 2"/>
</dbReference>
<gene>
    <name evidence="3" type="ORF">OCTVUL_1B015934</name>
</gene>
<dbReference type="GO" id="GO:0006914">
    <property type="term" value="P:autophagy"/>
    <property type="evidence" value="ECO:0007669"/>
    <property type="project" value="InterPro"/>
</dbReference>
<keyword evidence="1" id="KW-0175">Coiled coil</keyword>
<dbReference type="EMBL" id="OX597815">
    <property type="protein sequence ID" value="CAI9717470.1"/>
    <property type="molecule type" value="Genomic_DNA"/>
</dbReference>
<dbReference type="InterPro" id="IPR039679">
    <property type="entry name" value="NRBF2"/>
</dbReference>
<evidence type="ECO:0000313" key="4">
    <source>
        <dbReference type="Proteomes" id="UP001162480"/>
    </source>
</evidence>
<dbReference type="Gene3D" id="1.20.58.80">
    <property type="entry name" value="Phosphotransferase system, lactose/cellobiose-type IIA subunit"/>
    <property type="match status" value="1"/>
</dbReference>
<proteinExistence type="predicted"/>
<protein>
    <submittedName>
        <fullName evidence="3">Nuclear receptor-binding factor 2-like</fullName>
    </submittedName>
</protein>
<feature type="coiled-coil region" evidence="1">
    <location>
        <begin position="138"/>
        <end position="196"/>
    </location>
</feature>
<keyword evidence="4" id="KW-1185">Reference proteome</keyword>
<dbReference type="PANTHER" id="PTHR14964">
    <property type="entry name" value="NUCLEAR RECEPTOR BINDING FACTOR 2"/>
    <property type="match status" value="1"/>
</dbReference>
<sequence>MAYFAECVLEAMSEVNSEQAKDSLQLQHCHHNRQQEIIRRKEKNAQQEDLKKSDPSHSATSGLPQSTPNSPKADFEPRIVTIYRTIEENDSLIQYLVSRNQSHAAKNLDTLSDCINSRIHAPAQPVMTKMPKDDKQVIEELQIQNEDLRKHILLLLKEVENYQSLQKSLESYQEENELLRLKIENLEKKLDIKSKKTTANEYQTYVDEVLTPLETPQFNYKDMTLRTLCNSQPL</sequence>
<dbReference type="PANTHER" id="PTHR14964:SF2">
    <property type="entry name" value="NUCLEAR RECEPTOR-BINDING FACTOR 2"/>
    <property type="match status" value="1"/>
</dbReference>